<dbReference type="InterPro" id="IPR036188">
    <property type="entry name" value="FAD/NAD-bd_sf"/>
</dbReference>
<dbReference type="AlphaFoldDB" id="A0A1H4HKN0"/>
<evidence type="ECO:0008006" key="9">
    <source>
        <dbReference type="Google" id="ProtNLM"/>
    </source>
</evidence>
<dbReference type="NCBIfam" id="TIGR00275">
    <property type="entry name" value="aminoacetone oxidase family FAD-binding enzyme"/>
    <property type="match status" value="1"/>
</dbReference>
<gene>
    <name evidence="7" type="ORF">SAMN05192564_11098</name>
</gene>
<dbReference type="Gene3D" id="3.50.50.60">
    <property type="entry name" value="FAD/NAD(P)-binding domain"/>
    <property type="match status" value="1"/>
</dbReference>
<evidence type="ECO:0000313" key="8">
    <source>
        <dbReference type="Proteomes" id="UP000198638"/>
    </source>
</evidence>
<dbReference type="RefSeq" id="WP_090537332.1">
    <property type="nucleotide sequence ID" value="NZ_FNRQ01000010.1"/>
</dbReference>
<dbReference type="OrthoDB" id="5288829at2"/>
<dbReference type="Pfam" id="PF03486">
    <property type="entry name" value="HI0933_like"/>
    <property type="match status" value="1"/>
</dbReference>
<dbReference type="InterPro" id="IPR004792">
    <property type="entry name" value="BaiN-like"/>
</dbReference>
<dbReference type="NCBIfam" id="TIGR03862">
    <property type="entry name" value="flavo_PP4765"/>
    <property type="match status" value="1"/>
</dbReference>
<feature type="domain" description="RsdA/BaiN/AoA(So)-like insert" evidence="6">
    <location>
        <begin position="206"/>
        <end position="362"/>
    </location>
</feature>
<dbReference type="SUPFAM" id="SSF51905">
    <property type="entry name" value="FAD/NAD(P)-binding domain"/>
    <property type="match status" value="1"/>
</dbReference>
<dbReference type="SUPFAM" id="SSF160996">
    <property type="entry name" value="HI0933 insert domain-like"/>
    <property type="match status" value="1"/>
</dbReference>
<dbReference type="InterPro" id="IPR055178">
    <property type="entry name" value="RsdA/BaiN/AoA(So)-like_dom"/>
</dbReference>
<evidence type="ECO:0000313" key="7">
    <source>
        <dbReference type="EMBL" id="SEB22384.1"/>
    </source>
</evidence>
<sequence>MLLSHDSVSVAVIGGGPAGLMAAEALARRGVRVDVYDAMPSVGRKFLMAGKGGMNITHSEPLTPFLGRYGARRDRIAPLLDAFGPDALRAWLTELGVPTFVGSSGRVFPTDMKAAPMLRAWLHRLKEAGVRFHMRHKWIGWDSDAQSSDAPRHALRFATTGDDAEHRVTADAVVFALGGGSWPRLGSDASWVPLMQARGVAIAPLRPSNCGFDADWSAYFREHFAGQPVKSVAISVIDIDKKVHYRKGEFISTETGVEGSLVYALSSVIRDRLLADGEVVIHLDLAPAHSAERVVDEVTRPRGSRSMSTHLHGRLGISGVKAGLLHECLSKETFADTQQLARAIKALPLRLTRARPIEEAISSAGGVPFEALDARLMLQQIPGAFCAGEMLDWEAPTGGYLLTACFASGLVAGHGAAGYVGAAEAVSGLASGSAPEATSGSASGSASNSASCSAPESASNPASDTESGPV</sequence>
<feature type="domain" description="RsdA/BaiN/AoA(So)-like Rossmann fold-like" evidence="5">
    <location>
        <begin position="9"/>
        <end position="414"/>
    </location>
</feature>
<dbReference type="InterPro" id="IPR057661">
    <property type="entry name" value="RsdA/BaiN/AoA(So)_Rossmann"/>
</dbReference>
<dbReference type="InterPro" id="IPR023166">
    <property type="entry name" value="BaiN-like_dom_sf"/>
</dbReference>
<evidence type="ECO:0000256" key="3">
    <source>
        <dbReference type="ARBA" id="ARBA00022827"/>
    </source>
</evidence>
<feature type="compositionally biased region" description="Low complexity" evidence="4">
    <location>
        <begin position="431"/>
        <end position="463"/>
    </location>
</feature>
<evidence type="ECO:0000256" key="2">
    <source>
        <dbReference type="ARBA" id="ARBA00022630"/>
    </source>
</evidence>
<accession>A0A1H4HKN0</accession>
<dbReference type="PANTHER" id="PTHR42887:SF1">
    <property type="entry name" value="BLR3961 PROTEIN"/>
    <property type="match status" value="1"/>
</dbReference>
<proteinExistence type="predicted"/>
<keyword evidence="3" id="KW-0274">FAD</keyword>
<evidence type="ECO:0000256" key="4">
    <source>
        <dbReference type="SAM" id="MobiDB-lite"/>
    </source>
</evidence>
<comment type="cofactor">
    <cofactor evidence="1">
        <name>FAD</name>
        <dbReference type="ChEBI" id="CHEBI:57692"/>
    </cofactor>
</comment>
<keyword evidence="2" id="KW-0285">Flavoprotein</keyword>
<evidence type="ECO:0000256" key="1">
    <source>
        <dbReference type="ARBA" id="ARBA00001974"/>
    </source>
</evidence>
<reference evidence="8" key="1">
    <citation type="submission" date="2016-10" db="EMBL/GenBank/DDBJ databases">
        <authorList>
            <person name="Varghese N."/>
            <person name="Submissions S."/>
        </authorList>
    </citation>
    <scope>NUCLEOTIDE SEQUENCE [LARGE SCALE GENOMIC DNA]</scope>
    <source>
        <strain evidence="8">LMG 24000</strain>
    </source>
</reference>
<protein>
    <recommendedName>
        <fullName evidence="9">TIGR03862 family flavoprotein</fullName>
    </recommendedName>
</protein>
<dbReference type="Pfam" id="PF22780">
    <property type="entry name" value="HI0933_like_1st"/>
    <property type="match status" value="1"/>
</dbReference>
<feature type="region of interest" description="Disordered" evidence="4">
    <location>
        <begin position="431"/>
        <end position="470"/>
    </location>
</feature>
<dbReference type="PANTHER" id="PTHR42887">
    <property type="entry name" value="OS12G0638800 PROTEIN"/>
    <property type="match status" value="1"/>
</dbReference>
<dbReference type="Gene3D" id="1.10.8.260">
    <property type="entry name" value="HI0933 insert domain-like"/>
    <property type="match status" value="1"/>
</dbReference>
<organism evidence="7 8">
    <name type="scientific">Paraburkholderia sartisoli</name>
    <dbReference type="NCBI Taxonomy" id="83784"/>
    <lineage>
        <taxon>Bacteria</taxon>
        <taxon>Pseudomonadati</taxon>
        <taxon>Pseudomonadota</taxon>
        <taxon>Betaproteobacteria</taxon>
        <taxon>Burkholderiales</taxon>
        <taxon>Burkholderiaceae</taxon>
        <taxon>Paraburkholderia</taxon>
    </lineage>
</organism>
<dbReference type="Gene3D" id="2.40.30.10">
    <property type="entry name" value="Translation factors"/>
    <property type="match status" value="1"/>
</dbReference>
<keyword evidence="8" id="KW-1185">Reference proteome</keyword>
<dbReference type="InterPro" id="IPR022460">
    <property type="entry name" value="Flavoprotein_PP4765"/>
</dbReference>
<dbReference type="STRING" id="83784.SAMN05192564_11098"/>
<dbReference type="PRINTS" id="PR00419">
    <property type="entry name" value="ADXRDTASE"/>
</dbReference>
<evidence type="ECO:0000259" key="6">
    <source>
        <dbReference type="Pfam" id="PF22780"/>
    </source>
</evidence>
<dbReference type="EMBL" id="FNRQ01000010">
    <property type="protein sequence ID" value="SEB22384.1"/>
    <property type="molecule type" value="Genomic_DNA"/>
</dbReference>
<dbReference type="Proteomes" id="UP000198638">
    <property type="component" value="Unassembled WGS sequence"/>
</dbReference>
<evidence type="ECO:0000259" key="5">
    <source>
        <dbReference type="Pfam" id="PF03486"/>
    </source>
</evidence>
<name>A0A1H4HKN0_9BURK</name>